<comment type="caution">
    <text evidence="2">The sequence shown here is derived from an EMBL/GenBank/DDBJ whole genome shotgun (WGS) entry which is preliminary data.</text>
</comment>
<sequence>MSKIKSSIAEMRRLQSIPIHYDMGDRYANDADGDGRIEMDCSSAVSKALEISLYNNTESLQKVLPTIGYPKIHDAVDGVFDMQEGDVVIWAPRDGSSSLGAFGHVLIATSPTTVIHCNYGSDGITENDYNYIWDLNGRPREIVFRQNGSAAQKPAQPQTQFEKELAVDARLKKSNKPYYEATLSEDYFVEAGATVTAQDKEFLRAGTRVRVYEKLNGWSRINHPDSAQWVEDKYLIDAEEM</sequence>
<evidence type="ECO:0000259" key="1">
    <source>
        <dbReference type="Pfam" id="PF05382"/>
    </source>
</evidence>
<reference evidence="2 3" key="1">
    <citation type="journal article" date="2013" name="PLoS ONE">
        <title>Comparative Genomic Characterization of Three Streptococcus parauberis Strains in Fish Pathogen, as Assessed by Wide-Genome Analyses.</title>
        <authorList>
            <person name="Nho S.W."/>
            <person name="Hikima J."/>
            <person name="Park S.B."/>
            <person name="Jang H.B."/>
            <person name="Cha I.S."/>
            <person name="Yasuike M."/>
            <person name="Nakamura Y."/>
            <person name="Fujiwara A."/>
            <person name="Sano M."/>
            <person name="Kanai K."/>
            <person name="Kondo H."/>
            <person name="Hirono I."/>
            <person name="Takeyama H."/>
            <person name="Aoki T."/>
            <person name="Jung T.S."/>
        </authorList>
    </citation>
    <scope>NUCLEOTIDE SEQUENCE [LARGE SCALE GENOMIC DNA]</scope>
    <source>
        <strain evidence="2 3">KRS-02083</strain>
    </source>
</reference>
<dbReference type="EMBL" id="ALYM01000008">
    <property type="protein sequence ID" value="EMG24642.1"/>
    <property type="molecule type" value="Genomic_DNA"/>
</dbReference>
<dbReference type="Pfam" id="PF05382">
    <property type="entry name" value="Amidase_5"/>
    <property type="match status" value="1"/>
</dbReference>
<evidence type="ECO:0000313" key="3">
    <source>
        <dbReference type="Proteomes" id="UP000011769"/>
    </source>
</evidence>
<gene>
    <name evidence="2" type="ORF">SPJ1_1901</name>
</gene>
<feature type="domain" description="Bacteriophage lysin" evidence="1">
    <location>
        <begin position="35"/>
        <end position="151"/>
    </location>
</feature>
<protein>
    <submittedName>
        <fullName evidence="2">Phage lysin, N-acetylmuramoyl-L-alanine amidase</fullName>
    </submittedName>
</protein>
<proteinExistence type="predicted"/>
<dbReference type="Gene3D" id="3.90.1720.10">
    <property type="entry name" value="endopeptidase domain like (from Nostoc punctiforme)"/>
    <property type="match status" value="1"/>
</dbReference>
<dbReference type="RefSeq" id="WP_003108646.1">
    <property type="nucleotide sequence ID" value="NZ_ALYM01000008.1"/>
</dbReference>
<dbReference type="InterPro" id="IPR008044">
    <property type="entry name" value="Phage_lysin"/>
</dbReference>
<name>A0ABN0IPC9_9STRE</name>
<keyword evidence="3" id="KW-1185">Reference proteome</keyword>
<accession>A0ABN0IPC9</accession>
<evidence type="ECO:0000313" key="2">
    <source>
        <dbReference type="EMBL" id="EMG24642.1"/>
    </source>
</evidence>
<dbReference type="Proteomes" id="UP000011769">
    <property type="component" value="Unassembled WGS sequence"/>
</dbReference>
<organism evidence="2 3">
    <name type="scientific">Streptococcus parauberis KRS-02083</name>
    <dbReference type="NCBI Taxonomy" id="1207545"/>
    <lineage>
        <taxon>Bacteria</taxon>
        <taxon>Bacillati</taxon>
        <taxon>Bacillota</taxon>
        <taxon>Bacilli</taxon>
        <taxon>Lactobacillales</taxon>
        <taxon>Streptococcaceae</taxon>
        <taxon>Streptococcus</taxon>
    </lineage>
</organism>